<accession>A0A2C6K280</accession>
<keyword evidence="3" id="KW-0175">Coiled coil</keyword>
<keyword evidence="4 5" id="KW-0505">Motor protein</keyword>
<evidence type="ECO:0000256" key="4">
    <source>
        <dbReference type="ARBA" id="ARBA00023175"/>
    </source>
</evidence>
<dbReference type="Proteomes" id="UP000221165">
    <property type="component" value="Unassembled WGS sequence"/>
</dbReference>
<feature type="domain" description="Kinesin motor" evidence="7">
    <location>
        <begin position="224"/>
        <end position="600"/>
    </location>
</feature>
<dbReference type="GO" id="GO:0007018">
    <property type="term" value="P:microtubule-based movement"/>
    <property type="evidence" value="ECO:0007669"/>
    <property type="project" value="InterPro"/>
</dbReference>
<feature type="region of interest" description="Disordered" evidence="6">
    <location>
        <begin position="1217"/>
        <end position="1247"/>
    </location>
</feature>
<feature type="compositionally biased region" description="Low complexity" evidence="6">
    <location>
        <begin position="971"/>
        <end position="988"/>
    </location>
</feature>
<feature type="binding site" evidence="5">
    <location>
        <begin position="305"/>
        <end position="312"/>
    </location>
    <ligand>
        <name>ATP</name>
        <dbReference type="ChEBI" id="CHEBI:30616"/>
    </ligand>
</feature>
<evidence type="ECO:0000313" key="8">
    <source>
        <dbReference type="EMBL" id="PHJ20031.1"/>
    </source>
</evidence>
<evidence type="ECO:0000256" key="2">
    <source>
        <dbReference type="ARBA" id="ARBA00022840"/>
    </source>
</evidence>
<dbReference type="SUPFAM" id="SSF52540">
    <property type="entry name" value="P-loop containing nucleoside triphosphate hydrolases"/>
    <property type="match status" value="1"/>
</dbReference>
<reference evidence="8 9" key="1">
    <citation type="journal article" date="2017" name="Int. J. Parasitol.">
        <title>The genome of the protozoan parasite Cystoisospora suis and a reverse vaccinology approach to identify vaccine candidates.</title>
        <authorList>
            <person name="Palmieri N."/>
            <person name="Shrestha A."/>
            <person name="Ruttkowski B."/>
            <person name="Beck T."/>
            <person name="Vogl C."/>
            <person name="Tomley F."/>
            <person name="Blake D.P."/>
            <person name="Joachim A."/>
        </authorList>
    </citation>
    <scope>NUCLEOTIDE SEQUENCE [LARGE SCALE GENOMIC DNA]</scope>
    <source>
        <strain evidence="8 9">Wien I</strain>
    </source>
</reference>
<feature type="region of interest" description="Disordered" evidence="6">
    <location>
        <begin position="2281"/>
        <end position="2301"/>
    </location>
</feature>
<evidence type="ECO:0000256" key="5">
    <source>
        <dbReference type="PROSITE-ProRule" id="PRU00283"/>
    </source>
</evidence>
<dbReference type="PANTHER" id="PTHR47968:SF75">
    <property type="entry name" value="CENTROMERE-ASSOCIATED PROTEIN E"/>
    <property type="match status" value="1"/>
</dbReference>
<keyword evidence="2 5" id="KW-0067">ATP-binding</keyword>
<feature type="region of interest" description="Disordered" evidence="6">
    <location>
        <begin position="965"/>
        <end position="1018"/>
    </location>
</feature>
<feature type="compositionally biased region" description="Polar residues" evidence="6">
    <location>
        <begin position="1910"/>
        <end position="1927"/>
    </location>
</feature>
<feature type="compositionally biased region" description="Basic residues" evidence="6">
    <location>
        <begin position="708"/>
        <end position="718"/>
    </location>
</feature>
<feature type="compositionally biased region" description="Basic and acidic residues" evidence="6">
    <location>
        <begin position="1220"/>
        <end position="1243"/>
    </location>
</feature>
<evidence type="ECO:0000313" key="9">
    <source>
        <dbReference type="Proteomes" id="UP000221165"/>
    </source>
</evidence>
<dbReference type="CDD" id="cd00106">
    <property type="entry name" value="KISc"/>
    <property type="match status" value="1"/>
</dbReference>
<feature type="compositionally biased region" description="Polar residues" evidence="6">
    <location>
        <begin position="2336"/>
        <end position="2349"/>
    </location>
</feature>
<protein>
    <submittedName>
        <fullName evidence="8">Kinesin motor domain-containing protein</fullName>
    </submittedName>
</protein>
<feature type="region of interest" description="Disordered" evidence="6">
    <location>
        <begin position="1907"/>
        <end position="1927"/>
    </location>
</feature>
<dbReference type="InterPro" id="IPR027640">
    <property type="entry name" value="Kinesin-like_fam"/>
</dbReference>
<feature type="region of interest" description="Disordered" evidence="6">
    <location>
        <begin position="1376"/>
        <end position="1415"/>
    </location>
</feature>
<dbReference type="PROSITE" id="PS00411">
    <property type="entry name" value="KINESIN_MOTOR_1"/>
    <property type="match status" value="1"/>
</dbReference>
<feature type="region of interest" description="Disordered" evidence="6">
    <location>
        <begin position="2323"/>
        <end position="2358"/>
    </location>
</feature>
<feature type="compositionally biased region" description="Low complexity" evidence="6">
    <location>
        <begin position="192"/>
        <end position="206"/>
    </location>
</feature>
<feature type="compositionally biased region" description="Basic and acidic residues" evidence="6">
    <location>
        <begin position="1609"/>
        <end position="1633"/>
    </location>
</feature>
<feature type="compositionally biased region" description="Gly residues" evidence="6">
    <location>
        <begin position="646"/>
        <end position="657"/>
    </location>
</feature>
<feature type="compositionally biased region" description="Basic and acidic residues" evidence="6">
    <location>
        <begin position="885"/>
        <end position="896"/>
    </location>
</feature>
<dbReference type="Gene3D" id="3.40.850.10">
    <property type="entry name" value="Kinesin motor domain"/>
    <property type="match status" value="1"/>
</dbReference>
<feature type="region of interest" description="Disordered" evidence="6">
    <location>
        <begin position="1675"/>
        <end position="1704"/>
    </location>
</feature>
<feature type="compositionally biased region" description="Basic and acidic residues" evidence="6">
    <location>
        <begin position="719"/>
        <end position="733"/>
    </location>
</feature>
<feature type="region of interest" description="Disordered" evidence="6">
    <location>
        <begin position="1555"/>
        <end position="1651"/>
    </location>
</feature>
<dbReference type="InterPro" id="IPR019821">
    <property type="entry name" value="Kinesin_motor_CS"/>
</dbReference>
<evidence type="ECO:0000256" key="3">
    <source>
        <dbReference type="ARBA" id="ARBA00023054"/>
    </source>
</evidence>
<dbReference type="PRINTS" id="PR00380">
    <property type="entry name" value="KINESINHEAVY"/>
</dbReference>
<dbReference type="EMBL" id="MIGC01003060">
    <property type="protein sequence ID" value="PHJ20031.1"/>
    <property type="molecule type" value="Genomic_DNA"/>
</dbReference>
<evidence type="ECO:0000256" key="1">
    <source>
        <dbReference type="ARBA" id="ARBA00022741"/>
    </source>
</evidence>
<dbReference type="GO" id="GO:0003777">
    <property type="term" value="F:microtubule motor activity"/>
    <property type="evidence" value="ECO:0007669"/>
    <property type="project" value="InterPro"/>
</dbReference>
<feature type="region of interest" description="Disordered" evidence="6">
    <location>
        <begin position="51"/>
        <end position="72"/>
    </location>
</feature>
<feature type="compositionally biased region" description="Basic and acidic residues" evidence="6">
    <location>
        <begin position="911"/>
        <end position="920"/>
    </location>
</feature>
<sequence length="2414" mass="262282">MEHNRRFTADETRISSYACHNDTTADTPEASSCAEALKESQRLMKELDATHADERTTPHAEECSVVSSTDSSPLCSDEEMEWWAGASSFGPSFSLSDLAAELSIPAASPTTPVETPAAPALCSPVIGIDSDTYASTNEDDQIPSVSCGSTGANTASCLSPPSISSSFSFAASSSFGSFSLPDSSPGTPPPSLISSSSSTLPPSSSSRHYPPLFPPTSTVPYHDRLRTFVRMRPLQNEELRARQLIHIESANRLKVMDSSGQNHDWSFDVDRVFGADASQEDIWTHVANCVEKVLDGYNCTIFAHGQTGTGKTYTMLGPDVIEGCRGCELLSGEQTLDYVVHKQAKAQRVQTMKRRMQSHPKHTENLMKSTRRGIIPRACELIFEQIHERFGTKNNIKVFASYIQIYNEKLEDLLAPPDSKTSSLAIVTDPQNPNSVVVQGLQLFEVQSSEQLIHLLLEGTISRAFRATGQNDMSSRSHAIFQVEVRQELDEEKKVMKVSRLNLVDLAGNERCPGSRTAEKTHMAEMGAINRSLSTLTLCIQQLARGKNMVSYRSSNLTRLLQESLGGSCWTIFICTITPSALFVRETLATLRLAVRAKAVKVIAKLNEPTGVAAVFGNLQKEVHYLTSLLKHRGGGKNSKKHAITGGRGAGDAGGVSGSSQKDNGGAEQKTRGKSREEGGAEGSRGAASLKRGTKKNRRESSDTGRRGMNRRRARSERRRTPGGDNGAKRPDDQQLNMTVKRDGSSADMMNSSDDGMPGFLGRPDAWWPLALPIDRVPDENNNNTSLSSHNQTSIETPLPAPLFLPQSRKASSLFDDIGDDHVRKKRSIRVALQSIRRGLQRSISCPERDDETSTPGSTDELLSDDEFPDGKSSSEEATPAGQEKNQEEERNKNDEVDSYVKPACPQSGETLHRKPRTAEFHPSPPLDRRKHILKTVESLGISRAMYSTKEKTASYDTSRKVISTTNVTNPSARSSPTAAAAPSPSSRHNVVKGGRPLAQRRRIQQERKRSMSCSQDTAETPLAWTQVHKDSLGCRTFVPREKGLPRTERKERAAAPRARAETSLHFPTQCTLISLRDVPAAESEASARIGSNEGVVECVETLEDVEREQKHDRKRIDEHGEEDDAFCPVRIAESMHFDPCFSAVERRRVAVNPGKPSCVLVPSCPELDSRPAGKVVKTALGVACELQALIDEQTTQANGAPQDSCSIRDVTVMQLGHLRGTESLRERGRSDNEEDPDKGYKEEETDESAAFARRCMKRDHTVFTVEELSRCCGDNERENGGGQQPKGQHVESSSVCNGMLADVETDNEGGSWCEVDKQRVKCQAPPHLSTCRPGKVAQAFERSKPFCGCKCSSPQTSHLPPVCYDYSSYAQGEHYSTNQPRGYAEESRESGGTQNHSPQGSCGEQQSDNYVQDASETDHDVPFLLDHRRADVSSNAWQDGLSASPTLVYGEPFRALQTHQPVVERGGSLSVNSTRHTIPFWERAPVSGTAVPLPLSSSEATRGAGRRENDRLYGTELFPPEHTGPSSATRCRFAARDEPPLGTLEGASFHEHLSIPFSNGDHRTGGETSEVGLPSAPQGSTGDLESRYDPDYYGGYPAHSQRGWQRSSGEKERERHTWEARDEQRREDEIGKVKRVNGCPGGTPDEEQSSCCKTSERDVSVSFADGRHVASIKRHPSSTVMSRMDRPLEGTKEDPEQLFGDRSKCTNHTLRDFYCESSDSSEIRQEARLLAEEDLKTYKDASISRGPSPSGMISKDNRLQRMNEQMRPSPPRQAFQSFQLYPDQQSVTKHLISSHPPNGFPSSTPVFCRRDTRTRGGYAFPSEPPFGASHLTVQKSVTADCGALQPSLSLATQARAPYSEALPVSVNACWPSCGGQQQLNPADPLPRVPVSGISQRIHRHIPWKRDEGQTPSQLCSPSSGQIPSVSQHFSQTGDAAFGHPGGSRTWVRSSRHVGVPGLSATYRHGDPIVGVQFRQEPGSSSTMTLDTIGGKSSLAGTGAPPPSPQSVGSHPTATTGVQHVFSTQRPPQDNAISPTASEGWWVNMASRPGARLPPVHLPPRLSPTTAAPGFQGWQEPPQNDIVGRAPYQVQLPHLHSQAASFTNHNGTGPCQFAQSGSQGRSSGPINLLAGKDAASHPGPSPTAVCTAYACHPYPSSTGSLSRRLPTPPAVILPLQRGQQTQHTQQQGGRLARVQPAHNVGTRVQTLYGLQAALGGASGSAQSVRTDFLGPFSRRSAAVQQQRGSPGAGMGDVNRRSATLRASSETFPRLVCSSVVSRASSPRLLEPATSSSLEGTKRENDGAVQQGALARCHLHSVTPSVSSPVFWKSDARPTENPRQQGQPGSTGSCSPHVGTPAVLMSPSSHLVTRADSDACRQFVQTPVSAIAPMSCPPGWFAVNQVHQQGEPLPLHCLH</sequence>
<feature type="compositionally biased region" description="Basic and acidic residues" evidence="6">
    <location>
        <begin position="51"/>
        <end position="62"/>
    </location>
</feature>
<dbReference type="RefSeq" id="XP_067921722.1">
    <property type="nucleotide sequence ID" value="XM_068066301.1"/>
</dbReference>
<feature type="region of interest" description="Disordered" evidence="6">
    <location>
        <begin position="842"/>
        <end position="927"/>
    </location>
</feature>
<dbReference type="GO" id="GO:0008017">
    <property type="term" value="F:microtubule binding"/>
    <property type="evidence" value="ECO:0007669"/>
    <property type="project" value="InterPro"/>
</dbReference>
<dbReference type="Pfam" id="PF00225">
    <property type="entry name" value="Kinesin"/>
    <property type="match status" value="1"/>
</dbReference>
<keyword evidence="1 5" id="KW-0547">Nucleotide-binding</keyword>
<evidence type="ECO:0000259" key="7">
    <source>
        <dbReference type="PROSITE" id="PS50067"/>
    </source>
</evidence>
<feature type="region of interest" description="Disordered" evidence="6">
    <location>
        <begin position="179"/>
        <end position="217"/>
    </location>
</feature>
<feature type="compositionally biased region" description="Basic residues" evidence="6">
    <location>
        <begin position="632"/>
        <end position="643"/>
    </location>
</feature>
<dbReference type="InterPro" id="IPR036961">
    <property type="entry name" value="Kinesin_motor_dom_sf"/>
</dbReference>
<dbReference type="OrthoDB" id="330298at2759"/>
<feature type="region of interest" description="Disordered" evidence="6">
    <location>
        <begin position="2100"/>
        <end position="2136"/>
    </location>
</feature>
<feature type="compositionally biased region" description="Polar residues" evidence="6">
    <location>
        <begin position="2100"/>
        <end position="2125"/>
    </location>
</feature>
<feature type="region of interest" description="Disordered" evidence="6">
    <location>
        <begin position="632"/>
        <end position="753"/>
    </location>
</feature>
<dbReference type="SMART" id="SM00129">
    <property type="entry name" value="KISc"/>
    <property type="match status" value="1"/>
</dbReference>
<keyword evidence="9" id="KW-1185">Reference proteome</keyword>
<comment type="similarity">
    <text evidence="5">Belongs to the TRAFAC class myosin-kinesin ATPase superfamily. Kinesin family.</text>
</comment>
<dbReference type="GO" id="GO:0005524">
    <property type="term" value="F:ATP binding"/>
    <property type="evidence" value="ECO:0007669"/>
    <property type="project" value="UniProtKB-UniRule"/>
</dbReference>
<feature type="compositionally biased region" description="Basic and acidic residues" evidence="6">
    <location>
        <begin position="669"/>
        <end position="679"/>
    </location>
</feature>
<dbReference type="VEuPathDB" id="ToxoDB:CSUI_006136"/>
<feature type="compositionally biased region" description="Polar residues" evidence="6">
    <location>
        <begin position="1391"/>
        <end position="1415"/>
    </location>
</feature>
<comment type="caution">
    <text evidence="8">The sequence shown here is derived from an EMBL/GenBank/DDBJ whole genome shotgun (WGS) entry which is preliminary data.</text>
</comment>
<name>A0A2C6K280_9APIC</name>
<dbReference type="GeneID" id="94429512"/>
<dbReference type="InterPro" id="IPR027417">
    <property type="entry name" value="P-loop_NTPase"/>
</dbReference>
<feature type="region of interest" description="Disordered" evidence="6">
    <location>
        <begin position="1974"/>
        <end position="2014"/>
    </location>
</feature>
<evidence type="ECO:0000256" key="6">
    <source>
        <dbReference type="SAM" id="MobiDB-lite"/>
    </source>
</evidence>
<dbReference type="PANTHER" id="PTHR47968">
    <property type="entry name" value="CENTROMERE PROTEIN E"/>
    <property type="match status" value="1"/>
</dbReference>
<proteinExistence type="inferred from homology"/>
<dbReference type="PROSITE" id="PS50067">
    <property type="entry name" value="KINESIN_MOTOR_2"/>
    <property type="match status" value="1"/>
</dbReference>
<feature type="compositionally biased region" description="Basic and acidic residues" evidence="6">
    <location>
        <begin position="1684"/>
        <end position="1704"/>
    </location>
</feature>
<dbReference type="InterPro" id="IPR001752">
    <property type="entry name" value="Kinesin_motor_dom"/>
</dbReference>
<gene>
    <name evidence="8" type="ORF">CSUI_006136</name>
</gene>
<organism evidence="8 9">
    <name type="scientific">Cystoisospora suis</name>
    <dbReference type="NCBI Taxonomy" id="483139"/>
    <lineage>
        <taxon>Eukaryota</taxon>
        <taxon>Sar</taxon>
        <taxon>Alveolata</taxon>
        <taxon>Apicomplexa</taxon>
        <taxon>Conoidasida</taxon>
        <taxon>Coccidia</taxon>
        <taxon>Eucoccidiorida</taxon>
        <taxon>Eimeriorina</taxon>
        <taxon>Sarcocystidae</taxon>
        <taxon>Cystoisospora</taxon>
    </lineage>
</organism>